<comment type="caution">
    <text evidence="2">The sequence shown here is derived from an EMBL/GenBank/DDBJ whole genome shotgun (WGS) entry which is preliminary data.</text>
</comment>
<dbReference type="AlphaFoldDB" id="A0AAD3P2L7"/>
<evidence type="ECO:0000256" key="1">
    <source>
        <dbReference type="SAM" id="MobiDB-lite"/>
    </source>
</evidence>
<feature type="region of interest" description="Disordered" evidence="1">
    <location>
        <begin position="46"/>
        <end position="88"/>
    </location>
</feature>
<protein>
    <submittedName>
        <fullName evidence="2">Uncharacterized protein</fullName>
    </submittedName>
</protein>
<sequence>MKLGSFISALTFGDFFKHLAHKNPQTFREAESITRVYAAVEEANEAKCPERADQPRPFPSEGKRKSGMRTHPPEAARAGPLRRDYGATSFTPLTDTRANVLMQICGEKFPKWPKSKKRFKNKWHHDFHRSAAIQLRTTRHRQRKIEIRFAEDTSRSLLEVLDRTQGRLKKRGRADSSRNRIARGVVNMVTT</sequence>
<dbReference type="Proteomes" id="UP001279734">
    <property type="component" value="Unassembled WGS sequence"/>
</dbReference>
<organism evidence="2 3">
    <name type="scientific">Nepenthes gracilis</name>
    <name type="common">Slender pitcher plant</name>
    <dbReference type="NCBI Taxonomy" id="150966"/>
    <lineage>
        <taxon>Eukaryota</taxon>
        <taxon>Viridiplantae</taxon>
        <taxon>Streptophyta</taxon>
        <taxon>Embryophyta</taxon>
        <taxon>Tracheophyta</taxon>
        <taxon>Spermatophyta</taxon>
        <taxon>Magnoliopsida</taxon>
        <taxon>eudicotyledons</taxon>
        <taxon>Gunneridae</taxon>
        <taxon>Pentapetalae</taxon>
        <taxon>Caryophyllales</taxon>
        <taxon>Nepenthaceae</taxon>
        <taxon>Nepenthes</taxon>
    </lineage>
</organism>
<keyword evidence="3" id="KW-1185">Reference proteome</keyword>
<proteinExistence type="predicted"/>
<reference evidence="2" key="1">
    <citation type="submission" date="2023-05" db="EMBL/GenBank/DDBJ databases">
        <title>Nepenthes gracilis genome sequencing.</title>
        <authorList>
            <person name="Fukushima K."/>
        </authorList>
    </citation>
    <scope>NUCLEOTIDE SEQUENCE</scope>
    <source>
        <strain evidence="2">SING2019-196</strain>
    </source>
</reference>
<accession>A0AAD3P2L7</accession>
<evidence type="ECO:0000313" key="2">
    <source>
        <dbReference type="EMBL" id="GMG98303.1"/>
    </source>
</evidence>
<evidence type="ECO:0000313" key="3">
    <source>
        <dbReference type="Proteomes" id="UP001279734"/>
    </source>
</evidence>
<dbReference type="EMBL" id="BSYO01000001">
    <property type="protein sequence ID" value="GMG98303.1"/>
    <property type="molecule type" value="Genomic_DNA"/>
</dbReference>
<name>A0AAD3P2L7_NEPGR</name>
<gene>
    <name evidence="2" type="ORF">Nepgr_000143</name>
</gene>